<comment type="similarity">
    <text evidence="1 4">Belongs to the D-isomer specific 2-hydroxyacid dehydrogenase family.</text>
</comment>
<evidence type="ECO:0000259" key="5">
    <source>
        <dbReference type="Pfam" id="PF00389"/>
    </source>
</evidence>
<dbReference type="Pfam" id="PF00389">
    <property type="entry name" value="2-Hacid_dh"/>
    <property type="match status" value="1"/>
</dbReference>
<keyword evidence="2 4" id="KW-0560">Oxidoreductase</keyword>
<dbReference type="PROSITE" id="PS00671">
    <property type="entry name" value="D_2_HYDROXYACID_DH_3"/>
    <property type="match status" value="1"/>
</dbReference>
<dbReference type="InterPro" id="IPR036291">
    <property type="entry name" value="NAD(P)-bd_dom_sf"/>
</dbReference>
<organism evidence="7 8">
    <name type="scientific">Shewanella violacea (strain JCM 10179 / CIP 106290 / LMG 19151 / DSS12)</name>
    <dbReference type="NCBI Taxonomy" id="637905"/>
    <lineage>
        <taxon>Bacteria</taxon>
        <taxon>Pseudomonadati</taxon>
        <taxon>Pseudomonadota</taxon>
        <taxon>Gammaproteobacteria</taxon>
        <taxon>Alteromonadales</taxon>
        <taxon>Shewanellaceae</taxon>
        <taxon>Shewanella</taxon>
    </lineage>
</organism>
<dbReference type="GO" id="GO:0051287">
    <property type="term" value="F:NAD binding"/>
    <property type="evidence" value="ECO:0007669"/>
    <property type="project" value="InterPro"/>
</dbReference>
<gene>
    <name evidence="7" type="primary">hprA</name>
    <name evidence="7" type="ordered locus">SVI_0804</name>
</gene>
<protein>
    <submittedName>
        <fullName evidence="7">Glycerate dehydrogenase</fullName>
    </submittedName>
</protein>
<dbReference type="Pfam" id="PF02826">
    <property type="entry name" value="2-Hacid_dh_C"/>
    <property type="match status" value="1"/>
</dbReference>
<reference evidence="8" key="1">
    <citation type="journal article" date="2010" name="Mol. Biosyst.">
        <title>Complete genome sequence and comparative analysis of Shewanella violacea, a psychrophilic and piezophilic bacterium from deep sea floor sediments.</title>
        <authorList>
            <person name="Aono E."/>
            <person name="Baba T."/>
            <person name="Ara T."/>
            <person name="Nishi T."/>
            <person name="Nakamichi T."/>
            <person name="Inamoto E."/>
            <person name="Toyonaga H."/>
            <person name="Hasegawa M."/>
            <person name="Takai Y."/>
            <person name="Okumura Y."/>
            <person name="Baba M."/>
            <person name="Tomita M."/>
            <person name="Kato C."/>
            <person name="Oshima T."/>
            <person name="Nakasone K."/>
            <person name="Mori H."/>
        </authorList>
    </citation>
    <scope>NUCLEOTIDE SEQUENCE [LARGE SCALE GENOMIC DNA]</scope>
    <source>
        <strain evidence="8">JCM 10179 / CIP 106290 / LMG 19151 / DSS12</strain>
    </source>
</reference>
<keyword evidence="3" id="KW-0520">NAD</keyword>
<dbReference type="AlphaFoldDB" id="D4ZGH6"/>
<dbReference type="HOGENOM" id="CLU_019796_1_3_6"/>
<dbReference type="Proteomes" id="UP000002350">
    <property type="component" value="Chromosome"/>
</dbReference>
<evidence type="ECO:0000256" key="4">
    <source>
        <dbReference type="RuleBase" id="RU003719"/>
    </source>
</evidence>
<dbReference type="STRING" id="637905.SVI_0804"/>
<sequence length="325" mass="35379">MMMKIVVLDAYTLNPGDLSWQAIEKFGDLSCYDRSDPEQVLFRAKDAEVLFTNKTIIDKNTLTLLPKLKYIGVLATGTNVVDLDAATNQGIVVTNVPAYGPDAVAQMVFAHILHHSQRIAIHHEAVVNGVWSDCEDFCFTLSPLQSLKGKTIGLMGYGAIGQRVANIALAFGMKVMVNTRSQLTELPVGIEWSELEALISTVDILSLHCPLTEASHKIINSRTLKQMRTSAILINTARGGLIDEAALKQALADGEIAAAGVDVLSTEPPEKTNPLLSAKNISISPHNSWATIEARQNLLDIASRNLECFVSETNKLDGKFQNQVN</sequence>
<dbReference type="InterPro" id="IPR050418">
    <property type="entry name" value="D-iso_2-hydroxyacid_DH_PdxB"/>
</dbReference>
<dbReference type="InterPro" id="IPR006139">
    <property type="entry name" value="D-isomer_2_OHA_DH_cat_dom"/>
</dbReference>
<dbReference type="KEGG" id="svo:SVI_0804"/>
<evidence type="ECO:0000259" key="6">
    <source>
        <dbReference type="Pfam" id="PF02826"/>
    </source>
</evidence>
<dbReference type="FunFam" id="3.40.50.720:FF:000203">
    <property type="entry name" value="D-3-phosphoglycerate dehydrogenase (SerA)"/>
    <property type="match status" value="1"/>
</dbReference>
<dbReference type="PANTHER" id="PTHR43761:SF1">
    <property type="entry name" value="D-ISOMER SPECIFIC 2-HYDROXYACID DEHYDROGENASE CATALYTIC DOMAIN-CONTAINING PROTEIN-RELATED"/>
    <property type="match status" value="1"/>
</dbReference>
<feature type="domain" description="D-isomer specific 2-hydroxyacid dehydrogenase NAD-binding" evidence="6">
    <location>
        <begin position="109"/>
        <end position="287"/>
    </location>
</feature>
<dbReference type="Gene3D" id="3.40.50.720">
    <property type="entry name" value="NAD(P)-binding Rossmann-like Domain"/>
    <property type="match status" value="2"/>
</dbReference>
<dbReference type="PANTHER" id="PTHR43761">
    <property type="entry name" value="D-ISOMER SPECIFIC 2-HYDROXYACID DEHYDROGENASE FAMILY PROTEIN (AFU_ORTHOLOGUE AFUA_1G13630)"/>
    <property type="match status" value="1"/>
</dbReference>
<dbReference type="eggNOG" id="COG1052">
    <property type="taxonomic scope" value="Bacteria"/>
</dbReference>
<dbReference type="SUPFAM" id="SSF52283">
    <property type="entry name" value="Formate/glycerate dehydrogenase catalytic domain-like"/>
    <property type="match status" value="1"/>
</dbReference>
<evidence type="ECO:0000313" key="7">
    <source>
        <dbReference type="EMBL" id="BAJ00775.1"/>
    </source>
</evidence>
<dbReference type="InterPro" id="IPR029753">
    <property type="entry name" value="D-isomer_DH_CS"/>
</dbReference>
<evidence type="ECO:0000256" key="1">
    <source>
        <dbReference type="ARBA" id="ARBA00005854"/>
    </source>
</evidence>
<accession>D4ZGH6</accession>
<proteinExistence type="inferred from homology"/>
<feature type="domain" description="D-isomer specific 2-hydroxyacid dehydrogenase catalytic" evidence="5">
    <location>
        <begin position="19"/>
        <end position="312"/>
    </location>
</feature>
<name>D4ZGH6_SHEVD</name>
<keyword evidence="8" id="KW-1185">Reference proteome</keyword>
<dbReference type="SUPFAM" id="SSF51735">
    <property type="entry name" value="NAD(P)-binding Rossmann-fold domains"/>
    <property type="match status" value="1"/>
</dbReference>
<evidence type="ECO:0000256" key="2">
    <source>
        <dbReference type="ARBA" id="ARBA00023002"/>
    </source>
</evidence>
<dbReference type="CDD" id="cd12162">
    <property type="entry name" value="2-Hacid_dh_4"/>
    <property type="match status" value="1"/>
</dbReference>
<dbReference type="InterPro" id="IPR006140">
    <property type="entry name" value="D-isomer_DH_NAD-bd"/>
</dbReference>
<dbReference type="GO" id="GO:0016616">
    <property type="term" value="F:oxidoreductase activity, acting on the CH-OH group of donors, NAD or NADP as acceptor"/>
    <property type="evidence" value="ECO:0007669"/>
    <property type="project" value="InterPro"/>
</dbReference>
<evidence type="ECO:0000313" key="8">
    <source>
        <dbReference type="Proteomes" id="UP000002350"/>
    </source>
</evidence>
<dbReference type="EMBL" id="AP011177">
    <property type="protein sequence ID" value="BAJ00775.1"/>
    <property type="molecule type" value="Genomic_DNA"/>
</dbReference>
<evidence type="ECO:0000256" key="3">
    <source>
        <dbReference type="ARBA" id="ARBA00023027"/>
    </source>
</evidence>